<dbReference type="InterPro" id="IPR038690">
    <property type="entry name" value="NusG_2_sf"/>
</dbReference>
<gene>
    <name evidence="2" type="ORF">H8711_11885</name>
</gene>
<evidence type="ECO:0000313" key="3">
    <source>
        <dbReference type="Proteomes" id="UP000653127"/>
    </source>
</evidence>
<evidence type="ECO:0000256" key="1">
    <source>
        <dbReference type="SAM" id="Phobius"/>
    </source>
</evidence>
<comment type="caution">
    <text evidence="2">The sequence shown here is derived from an EMBL/GenBank/DDBJ whole genome shotgun (WGS) entry which is preliminary data.</text>
</comment>
<organism evidence="2 3">
    <name type="scientific">Ligaoa zhengdingensis</name>
    <dbReference type="NCBI Taxonomy" id="2763658"/>
    <lineage>
        <taxon>Bacteria</taxon>
        <taxon>Bacillati</taxon>
        <taxon>Bacillota</taxon>
        <taxon>Clostridia</taxon>
        <taxon>Eubacteriales</taxon>
        <taxon>Oscillospiraceae</taxon>
        <taxon>Ligaoa</taxon>
    </lineage>
</organism>
<accession>A0A926I5M4</accession>
<keyword evidence="1" id="KW-1133">Transmembrane helix</keyword>
<dbReference type="CDD" id="cd09846">
    <property type="entry name" value="DUF1312"/>
    <property type="match status" value="1"/>
</dbReference>
<dbReference type="Gene3D" id="2.60.320.10">
    <property type="entry name" value="N-utilization substance G protein NusG, insert domain"/>
    <property type="match status" value="1"/>
</dbReference>
<evidence type="ECO:0000313" key="2">
    <source>
        <dbReference type="EMBL" id="MBC8547625.1"/>
    </source>
</evidence>
<name>A0A926I5M4_9FIRM</name>
<dbReference type="Pfam" id="PF07009">
    <property type="entry name" value="NusG_II"/>
    <property type="match status" value="1"/>
</dbReference>
<keyword evidence="1" id="KW-0812">Transmembrane</keyword>
<sequence>MAERKFFNKKTDAAVTGLLLLAAAGFALFYWLRPQGDNPTAVISVDGAVVREIDLTKAADGRFSLTDRPVSFEISGGRIRFVDVDCPDHICENTGFVSRPGESAVCMPNKTALQIRAGAAGR</sequence>
<feature type="transmembrane region" description="Helical" evidence="1">
    <location>
        <begin position="12"/>
        <end position="32"/>
    </location>
</feature>
<dbReference type="RefSeq" id="WP_249283667.1">
    <property type="nucleotide sequence ID" value="NZ_JACRST010000028.1"/>
</dbReference>
<dbReference type="EMBL" id="JACRST010000028">
    <property type="protein sequence ID" value="MBC8547625.1"/>
    <property type="molecule type" value="Genomic_DNA"/>
</dbReference>
<dbReference type="AlphaFoldDB" id="A0A926I5M4"/>
<keyword evidence="1" id="KW-0472">Membrane</keyword>
<dbReference type="Proteomes" id="UP000653127">
    <property type="component" value="Unassembled WGS sequence"/>
</dbReference>
<reference evidence="2" key="1">
    <citation type="submission" date="2020-08" db="EMBL/GenBank/DDBJ databases">
        <title>Genome public.</title>
        <authorList>
            <person name="Liu C."/>
            <person name="Sun Q."/>
        </authorList>
    </citation>
    <scope>NUCLEOTIDE SEQUENCE</scope>
    <source>
        <strain evidence="2">NSJ-31</strain>
    </source>
</reference>
<proteinExistence type="predicted"/>
<keyword evidence="3" id="KW-1185">Reference proteome</keyword>
<protein>
    <submittedName>
        <fullName evidence="2">NusG domain II-containing protein</fullName>
    </submittedName>
</protein>